<accession>A0A164X1U6</accession>
<feature type="region of interest" description="Disordered" evidence="1">
    <location>
        <begin position="274"/>
        <end position="297"/>
    </location>
</feature>
<evidence type="ECO:0000313" key="3">
    <source>
        <dbReference type="EMBL" id="KZM92578.1"/>
    </source>
</evidence>
<evidence type="ECO:0008006" key="6">
    <source>
        <dbReference type="Google" id="ProtNLM"/>
    </source>
</evidence>
<feature type="transmembrane region" description="Helical" evidence="2">
    <location>
        <begin position="20"/>
        <end position="37"/>
    </location>
</feature>
<gene>
    <name evidence="3" type="ORF">DCAR_020057</name>
    <name evidence="4" type="ORF">DCAR_0626401</name>
</gene>
<dbReference type="Proteomes" id="UP000077755">
    <property type="component" value="Chromosome 6"/>
</dbReference>
<organism evidence="3">
    <name type="scientific">Daucus carota subsp. sativus</name>
    <name type="common">Carrot</name>
    <dbReference type="NCBI Taxonomy" id="79200"/>
    <lineage>
        <taxon>Eukaryota</taxon>
        <taxon>Viridiplantae</taxon>
        <taxon>Streptophyta</taxon>
        <taxon>Embryophyta</taxon>
        <taxon>Tracheophyta</taxon>
        <taxon>Spermatophyta</taxon>
        <taxon>Magnoliopsida</taxon>
        <taxon>eudicotyledons</taxon>
        <taxon>Gunneridae</taxon>
        <taxon>Pentapetalae</taxon>
        <taxon>asterids</taxon>
        <taxon>campanulids</taxon>
        <taxon>Apiales</taxon>
        <taxon>Apiaceae</taxon>
        <taxon>Apioideae</taxon>
        <taxon>Scandiceae</taxon>
        <taxon>Daucinae</taxon>
        <taxon>Daucus</taxon>
        <taxon>Daucus sect. Daucus</taxon>
    </lineage>
</organism>
<name>A0A164X1U6_DAUCS</name>
<dbReference type="PANTHER" id="PTHR21477">
    <property type="entry name" value="ZGC:172139"/>
    <property type="match status" value="1"/>
</dbReference>
<dbReference type="InterPro" id="IPR019141">
    <property type="entry name" value="DUF2045"/>
</dbReference>
<dbReference type="EMBL" id="LNRQ01000006">
    <property type="protein sequence ID" value="KZM92578.1"/>
    <property type="molecule type" value="Genomic_DNA"/>
</dbReference>
<keyword evidence="2" id="KW-0472">Membrane</keyword>
<keyword evidence="2" id="KW-1133">Transmembrane helix</keyword>
<dbReference type="OrthoDB" id="1641131at2759"/>
<dbReference type="KEGG" id="dcr:108192901"/>
<evidence type="ECO:0000313" key="4">
    <source>
        <dbReference type="EMBL" id="WOH06972.1"/>
    </source>
</evidence>
<protein>
    <recommendedName>
        <fullName evidence="6">Protein PHLOEM PROTEIN 2-LIKE A10</fullName>
    </recommendedName>
</protein>
<evidence type="ECO:0000313" key="5">
    <source>
        <dbReference type="Proteomes" id="UP000077755"/>
    </source>
</evidence>
<sequence>MDLQLVDKSLNFSRKNRKWLILLAAFGVSGYGVYKVYNLECVSRKRKRLVKLLGALVRLLEVVSDSSEMIGVVSRDLKEFLESDSDQIPNSLKQLSKIARCDEFSQSLSRVSEAVALGVLRGYRLESGGVEEGKPGFVDGVMDRLTTKAGTGFVSVVVGSFARNLVLAFQASGEGGEELNGSPKFGAVDVGLNSSKWMDLLGDERCKVVMADSIQTFVSTAVAVYLDRTASVNIYDDMFSALTNPKYRTQMRDVLVSVCNGAVETLVKTSHQVLTSSNSNSGPNSNSSSSAPSKTGDELFGQSGYATKLQEKNSFFDIQNSPWVTNVSSTLAVPSNRKFVLDMTGRVTFETVRSLVEFVLRKLMEGLRRSLSVLHDEVLGRGLEVIQYVGAKSSVIVTICVAMYLHILGGTRAFLPA</sequence>
<dbReference type="OMA" id="GNGWAEM"/>
<proteinExistence type="predicted"/>
<keyword evidence="2" id="KW-0812">Transmembrane</keyword>
<keyword evidence="5" id="KW-1185">Reference proteome</keyword>
<evidence type="ECO:0000256" key="1">
    <source>
        <dbReference type="SAM" id="MobiDB-lite"/>
    </source>
</evidence>
<dbReference type="Gramene" id="KZM92578">
    <property type="protein sequence ID" value="KZM92578"/>
    <property type="gene ID" value="DCAR_020057"/>
</dbReference>
<dbReference type="PANTHER" id="PTHR21477:SF12">
    <property type="entry name" value="PROTEIN PHLOEM PROTEIN 2-LIKE A10"/>
    <property type="match status" value="1"/>
</dbReference>
<reference evidence="4" key="2">
    <citation type="submission" date="2022-03" db="EMBL/GenBank/DDBJ databases">
        <title>Draft title - Genomic analysis of global carrot germplasm unveils the trajectory of domestication and the origin of high carotenoid orange carrot.</title>
        <authorList>
            <person name="Iorizzo M."/>
            <person name="Ellison S."/>
            <person name="Senalik D."/>
            <person name="Macko-Podgorni A."/>
            <person name="Grzebelus D."/>
            <person name="Bostan H."/>
            <person name="Rolling W."/>
            <person name="Curaba J."/>
            <person name="Simon P."/>
        </authorList>
    </citation>
    <scope>NUCLEOTIDE SEQUENCE</scope>
    <source>
        <tissue evidence="4">Leaf</tissue>
    </source>
</reference>
<evidence type="ECO:0000256" key="2">
    <source>
        <dbReference type="SAM" id="Phobius"/>
    </source>
</evidence>
<dbReference type="AlphaFoldDB" id="A0A164X1U6"/>
<reference evidence="3" key="1">
    <citation type="journal article" date="2016" name="Nat. Genet.">
        <title>A high-quality carrot genome assembly provides new insights into carotenoid accumulation and asterid genome evolution.</title>
        <authorList>
            <person name="Iorizzo M."/>
            <person name="Ellison S."/>
            <person name="Senalik D."/>
            <person name="Zeng P."/>
            <person name="Satapoomin P."/>
            <person name="Huang J."/>
            <person name="Bowman M."/>
            <person name="Iovene M."/>
            <person name="Sanseverino W."/>
            <person name="Cavagnaro P."/>
            <person name="Yildiz M."/>
            <person name="Macko-Podgorni A."/>
            <person name="Moranska E."/>
            <person name="Grzebelus E."/>
            <person name="Grzebelus D."/>
            <person name="Ashrafi H."/>
            <person name="Zheng Z."/>
            <person name="Cheng S."/>
            <person name="Spooner D."/>
            <person name="Van Deynze A."/>
            <person name="Simon P."/>
        </authorList>
    </citation>
    <scope>NUCLEOTIDE SEQUENCE [LARGE SCALE GENOMIC DNA]</scope>
    <source>
        <tissue evidence="3">Leaf</tissue>
    </source>
</reference>
<dbReference type="EMBL" id="CP093348">
    <property type="protein sequence ID" value="WOH06972.1"/>
    <property type="molecule type" value="Genomic_DNA"/>
</dbReference>
<feature type="compositionally biased region" description="Low complexity" evidence="1">
    <location>
        <begin position="276"/>
        <end position="293"/>
    </location>
</feature>